<dbReference type="AlphaFoldDB" id="A0A9Q3FT31"/>
<organism evidence="1 2">
    <name type="scientific">Austropuccinia psidii MF-1</name>
    <dbReference type="NCBI Taxonomy" id="1389203"/>
    <lineage>
        <taxon>Eukaryota</taxon>
        <taxon>Fungi</taxon>
        <taxon>Dikarya</taxon>
        <taxon>Basidiomycota</taxon>
        <taxon>Pucciniomycotina</taxon>
        <taxon>Pucciniomycetes</taxon>
        <taxon>Pucciniales</taxon>
        <taxon>Sphaerophragmiaceae</taxon>
        <taxon>Austropuccinia</taxon>
    </lineage>
</organism>
<evidence type="ECO:0000313" key="2">
    <source>
        <dbReference type="Proteomes" id="UP000765509"/>
    </source>
</evidence>
<evidence type="ECO:0000313" key="1">
    <source>
        <dbReference type="EMBL" id="MBW0545703.1"/>
    </source>
</evidence>
<proteinExistence type="predicted"/>
<dbReference type="Proteomes" id="UP000765509">
    <property type="component" value="Unassembled WGS sequence"/>
</dbReference>
<feature type="non-terminal residue" evidence="1">
    <location>
        <position position="53"/>
    </location>
</feature>
<dbReference type="EMBL" id="AVOT02050665">
    <property type="protein sequence ID" value="MBW0545703.1"/>
    <property type="molecule type" value="Genomic_DNA"/>
</dbReference>
<sequence length="53" mass="6231">MRQQRNQVCKAHNAVKCAIQKEQKIWLKEELPYNVHGMRSAVHSPCLFLLKVK</sequence>
<accession>A0A9Q3FT31</accession>
<name>A0A9Q3FT31_9BASI</name>
<reference evidence="1" key="1">
    <citation type="submission" date="2021-03" db="EMBL/GenBank/DDBJ databases">
        <title>Draft genome sequence of rust myrtle Austropuccinia psidii MF-1, a brazilian biotype.</title>
        <authorList>
            <person name="Quecine M.C."/>
            <person name="Pachon D.M.R."/>
            <person name="Bonatelli M.L."/>
            <person name="Correr F.H."/>
            <person name="Franceschini L.M."/>
            <person name="Leite T.F."/>
            <person name="Margarido G.R.A."/>
            <person name="Almeida C.A."/>
            <person name="Ferrarezi J.A."/>
            <person name="Labate C.A."/>
        </authorList>
    </citation>
    <scope>NUCLEOTIDE SEQUENCE</scope>
    <source>
        <strain evidence="1">MF-1</strain>
    </source>
</reference>
<keyword evidence="2" id="KW-1185">Reference proteome</keyword>
<comment type="caution">
    <text evidence="1">The sequence shown here is derived from an EMBL/GenBank/DDBJ whole genome shotgun (WGS) entry which is preliminary data.</text>
</comment>
<protein>
    <submittedName>
        <fullName evidence="1">Uncharacterized protein</fullName>
    </submittedName>
</protein>
<gene>
    <name evidence="1" type="ORF">O181_085418</name>
</gene>